<evidence type="ECO:0000313" key="2">
    <source>
        <dbReference type="EMBL" id="RMV43718.1"/>
    </source>
</evidence>
<evidence type="ECO:0000256" key="1">
    <source>
        <dbReference type="SAM" id="Phobius"/>
    </source>
</evidence>
<feature type="transmembrane region" description="Helical" evidence="1">
    <location>
        <begin position="112"/>
        <end position="138"/>
    </location>
</feature>
<organism evidence="2 3">
    <name type="scientific">Pseudomonas syringae pv. maculicola</name>
    <dbReference type="NCBI Taxonomy" id="59511"/>
    <lineage>
        <taxon>Bacteria</taxon>
        <taxon>Pseudomonadati</taxon>
        <taxon>Pseudomonadota</taxon>
        <taxon>Gammaproteobacteria</taxon>
        <taxon>Pseudomonadales</taxon>
        <taxon>Pseudomonadaceae</taxon>
        <taxon>Pseudomonas</taxon>
    </lineage>
</organism>
<evidence type="ECO:0000313" key="3">
    <source>
        <dbReference type="Proteomes" id="UP000271631"/>
    </source>
</evidence>
<name>A0A0N0WXJ1_PSEYM</name>
<sequence length="165" mass="18694">MADLEKITVTIKNYDVQAQGDLDALYSRVRLEDEKGETFYFKQVVVPKYLKIHGAMATETPRTWYFKRISKKTIVVLAFENKNGKVEYDLDDIRLIARSTILKGVVFSLGSIPAAIIAATATFGLGLVIMPMGLWYGYRNIFKLPAMLSRKTLLNDFAQHGIKVR</sequence>
<accession>A0A0N0WXJ1</accession>
<gene>
    <name evidence="2" type="ORF">ALP13_102504</name>
</gene>
<protein>
    <submittedName>
        <fullName evidence="2">Uncharacterized protein</fullName>
    </submittedName>
</protein>
<comment type="caution">
    <text evidence="2">The sequence shown here is derived from an EMBL/GenBank/DDBJ whole genome shotgun (WGS) entry which is preliminary data.</text>
</comment>
<keyword evidence="1" id="KW-0812">Transmembrane</keyword>
<proteinExistence type="predicted"/>
<keyword evidence="1" id="KW-0472">Membrane</keyword>
<dbReference type="Proteomes" id="UP000271631">
    <property type="component" value="Unassembled WGS sequence"/>
</dbReference>
<reference evidence="2 3" key="1">
    <citation type="submission" date="2018-08" db="EMBL/GenBank/DDBJ databases">
        <title>Recombination of ecologically and evolutionarily significant loci maintains genetic cohesion in the Pseudomonas syringae species complex.</title>
        <authorList>
            <person name="Dillon M."/>
            <person name="Thakur S."/>
            <person name="Almeida R.N.D."/>
            <person name="Weir B.S."/>
            <person name="Guttman D.S."/>
        </authorList>
    </citation>
    <scope>NUCLEOTIDE SEQUENCE [LARGE SCALE GENOMIC DNA]</scope>
    <source>
        <strain evidence="2 3">ICMP 11281</strain>
    </source>
</reference>
<dbReference type="AlphaFoldDB" id="A0A0N0WXJ1"/>
<keyword evidence="1" id="KW-1133">Transmembrane helix</keyword>
<dbReference type="RefSeq" id="WP_054069574.1">
    <property type="nucleotide sequence ID" value="NZ_JAEVFP010000073.1"/>
</dbReference>
<dbReference type="EMBL" id="RBUQ01000017">
    <property type="protein sequence ID" value="RMV43718.1"/>
    <property type="molecule type" value="Genomic_DNA"/>
</dbReference>